<feature type="compositionally biased region" description="Polar residues" evidence="2">
    <location>
        <begin position="28"/>
        <end position="43"/>
    </location>
</feature>
<dbReference type="KEGG" id="clus:A9F13_22g00088"/>
<dbReference type="SMART" id="SM00028">
    <property type="entry name" value="TPR"/>
    <property type="match status" value="7"/>
</dbReference>
<dbReference type="AlphaFoldDB" id="A0AA91PVH6"/>
<evidence type="ECO:0000256" key="2">
    <source>
        <dbReference type="SAM" id="MobiDB-lite"/>
    </source>
</evidence>
<evidence type="ECO:0000256" key="1">
    <source>
        <dbReference type="PROSITE-ProRule" id="PRU00339"/>
    </source>
</evidence>
<organism evidence="3 4">
    <name type="scientific">Clavispora lusitaniae</name>
    <name type="common">Candida lusitaniae</name>
    <dbReference type="NCBI Taxonomy" id="36911"/>
    <lineage>
        <taxon>Eukaryota</taxon>
        <taxon>Fungi</taxon>
        <taxon>Dikarya</taxon>
        <taxon>Ascomycota</taxon>
        <taxon>Saccharomycotina</taxon>
        <taxon>Pichiomycetes</taxon>
        <taxon>Metschnikowiaceae</taxon>
        <taxon>Clavispora</taxon>
    </lineage>
</organism>
<feature type="repeat" description="TPR" evidence="1">
    <location>
        <begin position="186"/>
        <end position="219"/>
    </location>
</feature>
<evidence type="ECO:0000313" key="4">
    <source>
        <dbReference type="Proteomes" id="UP000195602"/>
    </source>
</evidence>
<feature type="repeat" description="TPR" evidence="1">
    <location>
        <begin position="458"/>
        <end position="491"/>
    </location>
</feature>
<dbReference type="GO" id="GO:0006383">
    <property type="term" value="P:transcription by RNA polymerase III"/>
    <property type="evidence" value="ECO:0007669"/>
    <property type="project" value="InterPro"/>
</dbReference>
<dbReference type="Proteomes" id="UP000195602">
    <property type="component" value="Unassembled WGS sequence"/>
</dbReference>
<dbReference type="InterPro" id="IPR011990">
    <property type="entry name" value="TPR-like_helical_dom_sf"/>
</dbReference>
<dbReference type="InterPro" id="IPR039340">
    <property type="entry name" value="Tfc4/TFIIIC-102/Sfc4"/>
</dbReference>
<dbReference type="SUPFAM" id="SSF48452">
    <property type="entry name" value="TPR-like"/>
    <property type="match status" value="2"/>
</dbReference>
<dbReference type="PROSITE" id="PS50005">
    <property type="entry name" value="TPR"/>
    <property type="match status" value="2"/>
</dbReference>
<feature type="region of interest" description="Disordered" evidence="2">
    <location>
        <begin position="1"/>
        <end position="47"/>
    </location>
</feature>
<keyword evidence="1" id="KW-0802">TPR repeat</keyword>
<dbReference type="GO" id="GO:0000127">
    <property type="term" value="C:transcription factor TFIIIC complex"/>
    <property type="evidence" value="ECO:0007669"/>
    <property type="project" value="TreeGrafter"/>
</dbReference>
<protein>
    <submittedName>
        <fullName evidence="3">Transcription factor TFIIIC subunit</fullName>
    </submittedName>
</protein>
<sequence>MDSSDYSDPNFSDDSFDDEESVNIDPSLGNSDSASKSVVTPTYPTYDDLNDYDEFEPLIFSDDDDQFFSENEGDDGKFDLREHLRAASGFRLRKKPTSKNYGRRQALRMANKELKPEVRDNFAKANEAFVKQDFDTAIKYYLEVIRLDRRNFGAYKTMGEIYQMKGDMNKCCGMWLYAALCVPWDIEFWGTVAELSTQLGHIDQAIYCYNHAINYRPKDTLPNPQFLLDRAMLHRQKRLFGRALEGFQRLHRMFPTDPQYVKHLASVYCEQKRLSDAVRLYKNILEDNINAKPDQKYVPFDWSALNILCELLITQHNWKEGVKMIKAAARFLQDRGDESWWTDEDDSEFDERRPSVILKFHPHELQKYMGREYGLPIDIRFKLAQFRLELDNSEEALRHFEFLYHEEDLFDVADLFFEAGKLLEEKGLQEDALKFLAQSIQRNGSAAEDEDQTEEFRSEAMVLMGKCYMELYDYENAKEVFTHVLQNEPNNIDLQLMLCETYFHLNDFDKANQFLESIKEAQEIEEETPEEKELNIEIDKQVGLEEGPAVIKNTGQSNRTHKLTQAEREDINRDVTHRITNKFNRMKRLQQAINEGNMVAAAAWMKLAAQLIETFCAVRSFFPKNRKTAFKGIPTYKRKEDVEISDRVRRLDTMMENKEEGENYSRMELTNKTEFRGLSYDDWLLIFVQNAFLWNNYKHDTDQAIASLGKAFEVNVFIQDKTRSMLLRLAMLSFGILKEDFGEIVSNNVRYFLTSTQFSPTIYDFFMCCFSSGVGAWAAFSNYNHQKYFLRHLKAYDSLLTSSSVSGSAQVTLDTANFTFTREHPQLLYIYACLLGSNRTFSSPIVYLTRAYREYNKDSTICFMLGLAHVHRSMQRNSNNRHIQLLQGISYLLEYKECREQNATIYELQEIEYNFGRLFHMLGLPTLAIKHYKKVLQFHDEMKDDTTYDMSPEAAYNLNLIYILDGNTAMARDISEKYLTV</sequence>
<dbReference type="PANTHER" id="PTHR23082">
    <property type="entry name" value="TRANSCRIPTION INITIATION FACTOR IIIC TFIIIC , POLYPEPTIDE 3-RELATED"/>
    <property type="match status" value="1"/>
</dbReference>
<dbReference type="Gene3D" id="1.25.40.10">
    <property type="entry name" value="Tetratricopeptide repeat domain"/>
    <property type="match status" value="3"/>
</dbReference>
<gene>
    <name evidence="3" type="ORF">A9F13_22g00088</name>
</gene>
<evidence type="ECO:0000313" key="3">
    <source>
        <dbReference type="EMBL" id="OVF05471.1"/>
    </source>
</evidence>
<proteinExistence type="predicted"/>
<dbReference type="EMBL" id="LYUB02000022">
    <property type="protein sequence ID" value="OVF05471.1"/>
    <property type="molecule type" value="Genomic_DNA"/>
</dbReference>
<dbReference type="InterPro" id="IPR019734">
    <property type="entry name" value="TPR_rpt"/>
</dbReference>
<dbReference type="Pfam" id="PF14559">
    <property type="entry name" value="TPR_19"/>
    <property type="match status" value="1"/>
</dbReference>
<reference evidence="3 4" key="1">
    <citation type="submission" date="2017-04" db="EMBL/GenBank/DDBJ databases">
        <title>Draft genome of the yeast Clavispora lusitaniae type strain CBS 6936.</title>
        <authorList>
            <person name="Durrens P."/>
            <person name="Klopp C."/>
            <person name="Biteau N."/>
            <person name="Fitton-Ouhabi V."/>
            <person name="Dementhon K."/>
            <person name="Accoceberry I."/>
            <person name="Sherman D.J."/>
            <person name="Noel T."/>
        </authorList>
    </citation>
    <scope>NUCLEOTIDE SEQUENCE [LARGE SCALE GENOMIC DNA]</scope>
    <source>
        <strain evidence="3 4">CBS 6936</strain>
    </source>
</reference>
<dbReference type="PANTHER" id="PTHR23082:SF0">
    <property type="entry name" value="GENERAL TRANSCRIPTION FACTOR 3C POLYPEPTIDE 3"/>
    <property type="match status" value="1"/>
</dbReference>
<comment type="caution">
    <text evidence="3">The sequence shown here is derived from an EMBL/GenBank/DDBJ whole genome shotgun (WGS) entry which is preliminary data.</text>
</comment>
<feature type="compositionally biased region" description="Low complexity" evidence="2">
    <location>
        <begin position="1"/>
        <end position="13"/>
    </location>
</feature>
<accession>A0AA91PVH6</accession>
<name>A0AA91PVH6_CLALS</name>